<name>A0A2P2NQK3_RHIMU</name>
<organism evidence="1">
    <name type="scientific">Rhizophora mucronata</name>
    <name type="common">Asiatic mangrove</name>
    <dbReference type="NCBI Taxonomy" id="61149"/>
    <lineage>
        <taxon>Eukaryota</taxon>
        <taxon>Viridiplantae</taxon>
        <taxon>Streptophyta</taxon>
        <taxon>Embryophyta</taxon>
        <taxon>Tracheophyta</taxon>
        <taxon>Spermatophyta</taxon>
        <taxon>Magnoliopsida</taxon>
        <taxon>eudicotyledons</taxon>
        <taxon>Gunneridae</taxon>
        <taxon>Pentapetalae</taxon>
        <taxon>rosids</taxon>
        <taxon>fabids</taxon>
        <taxon>Malpighiales</taxon>
        <taxon>Rhizophoraceae</taxon>
        <taxon>Rhizophora</taxon>
    </lineage>
</organism>
<evidence type="ECO:0000313" key="1">
    <source>
        <dbReference type="EMBL" id="MBX44769.1"/>
    </source>
</evidence>
<reference evidence="1" key="1">
    <citation type="submission" date="2018-02" db="EMBL/GenBank/DDBJ databases">
        <title>Rhizophora mucronata_Transcriptome.</title>
        <authorList>
            <person name="Meera S.P."/>
            <person name="Sreeshan A."/>
            <person name="Augustine A."/>
        </authorList>
    </citation>
    <scope>NUCLEOTIDE SEQUENCE</scope>
    <source>
        <tissue evidence="1">Leaf</tissue>
    </source>
</reference>
<sequence length="35" mass="4057">MDHPEKGKVVISFQYTHLIRCQRLKLCPNSGADDR</sequence>
<proteinExistence type="predicted"/>
<dbReference type="AlphaFoldDB" id="A0A2P2NQK3"/>
<protein>
    <submittedName>
        <fullName evidence="1">Uncharacterized protein</fullName>
    </submittedName>
</protein>
<dbReference type="EMBL" id="GGEC01064285">
    <property type="protein sequence ID" value="MBX44769.1"/>
    <property type="molecule type" value="Transcribed_RNA"/>
</dbReference>
<accession>A0A2P2NQK3</accession>